<keyword evidence="1" id="KW-1133">Transmembrane helix</keyword>
<feature type="domain" description="Protein FecR C-terminal" evidence="3">
    <location>
        <begin position="276"/>
        <end position="343"/>
    </location>
</feature>
<evidence type="ECO:0000259" key="2">
    <source>
        <dbReference type="Pfam" id="PF04773"/>
    </source>
</evidence>
<name>A0A512C9K0_9BACT</name>
<dbReference type="EMBL" id="BJYV01000004">
    <property type="protein sequence ID" value="GEO20892.1"/>
    <property type="molecule type" value="Genomic_DNA"/>
</dbReference>
<evidence type="ECO:0000313" key="4">
    <source>
        <dbReference type="EMBL" id="GEO20892.1"/>
    </source>
</evidence>
<dbReference type="InterPro" id="IPR006860">
    <property type="entry name" value="FecR"/>
</dbReference>
<dbReference type="PANTHER" id="PTHR30273:SF2">
    <property type="entry name" value="PROTEIN FECR"/>
    <property type="match status" value="1"/>
</dbReference>
<proteinExistence type="predicted"/>
<evidence type="ECO:0000259" key="3">
    <source>
        <dbReference type="Pfam" id="PF16344"/>
    </source>
</evidence>
<reference evidence="4 5" key="1">
    <citation type="submission" date="2019-07" db="EMBL/GenBank/DDBJ databases">
        <title>Whole genome shotgun sequence of Cyclobacterium qasimii NBRC 106168.</title>
        <authorList>
            <person name="Hosoyama A."/>
            <person name="Uohara A."/>
            <person name="Ohji S."/>
            <person name="Ichikawa N."/>
        </authorList>
    </citation>
    <scope>NUCLEOTIDE SEQUENCE [LARGE SCALE GENOMIC DNA]</scope>
    <source>
        <strain evidence="4 5">NBRC 106168</strain>
    </source>
</reference>
<comment type="caution">
    <text evidence="4">The sequence shown here is derived from an EMBL/GenBank/DDBJ whole genome shotgun (WGS) entry which is preliminary data.</text>
</comment>
<organism evidence="4 5">
    <name type="scientific">Cyclobacterium qasimii</name>
    <dbReference type="NCBI Taxonomy" id="1350429"/>
    <lineage>
        <taxon>Bacteria</taxon>
        <taxon>Pseudomonadati</taxon>
        <taxon>Bacteroidota</taxon>
        <taxon>Cytophagia</taxon>
        <taxon>Cytophagales</taxon>
        <taxon>Cyclobacteriaceae</taxon>
        <taxon>Cyclobacterium</taxon>
    </lineage>
</organism>
<feature type="domain" description="FecR protein" evidence="2">
    <location>
        <begin position="138"/>
        <end position="226"/>
    </location>
</feature>
<protein>
    <submittedName>
        <fullName evidence="4">Iron dicitrate transporter FecR</fullName>
    </submittedName>
</protein>
<keyword evidence="1" id="KW-0472">Membrane</keyword>
<accession>A0A512C9K0</accession>
<keyword evidence="5" id="KW-1185">Reference proteome</keyword>
<dbReference type="RefSeq" id="WP_020892842.1">
    <property type="nucleotide sequence ID" value="NZ_BJYV01000004.1"/>
</dbReference>
<dbReference type="PIRSF" id="PIRSF018266">
    <property type="entry name" value="FecR"/>
    <property type="match status" value="1"/>
</dbReference>
<dbReference type="Gene3D" id="2.60.120.1440">
    <property type="match status" value="1"/>
</dbReference>
<evidence type="ECO:0000313" key="5">
    <source>
        <dbReference type="Proteomes" id="UP000321301"/>
    </source>
</evidence>
<feature type="transmembrane region" description="Helical" evidence="1">
    <location>
        <begin position="91"/>
        <end position="111"/>
    </location>
</feature>
<dbReference type="Gene3D" id="3.55.50.30">
    <property type="match status" value="1"/>
</dbReference>
<dbReference type="InterPro" id="IPR032508">
    <property type="entry name" value="FecR_C"/>
</dbReference>
<dbReference type="GO" id="GO:0016989">
    <property type="term" value="F:sigma factor antagonist activity"/>
    <property type="evidence" value="ECO:0007669"/>
    <property type="project" value="TreeGrafter"/>
</dbReference>
<dbReference type="Proteomes" id="UP000321301">
    <property type="component" value="Unassembled WGS sequence"/>
</dbReference>
<sequence length="347" mass="40411">MDEKKDMNLRLLRYLAGKANQTEKNEVMDWVKENPLHQYQFDQLKKYWEGRTKDPQLISHAFQKDKIWKQYQDSQGTATVKNKPKPIARPFYWVRVAAAILLLLAATIVYLQRENLFPPEEIENAYTYIAIEKYNPIGQKSQTQLPDGSKVWLNADSKITFPETFPDSVRIVHLEGEAFFDVLHDSLRPFKVIAENVQVKVLGTKFNVNAYKGQQEINIALLEGSINVSDEQNENAVLVQPDHGVSYSKQLQIFREFSREDHRAMFDKAISWKNGKLIFDSNNLEDFVTEISRWYGVSVEIKGVPQNDWNLVGTFENEYLTNVLDAISYNKEFKYELKEKKLTLIFN</sequence>
<dbReference type="PANTHER" id="PTHR30273">
    <property type="entry name" value="PERIPLASMIC SIGNAL SENSOR AND SIGMA FACTOR ACTIVATOR FECR-RELATED"/>
    <property type="match status" value="1"/>
</dbReference>
<keyword evidence="1" id="KW-0812">Transmembrane</keyword>
<dbReference type="Pfam" id="PF04773">
    <property type="entry name" value="FecR"/>
    <property type="match status" value="1"/>
</dbReference>
<gene>
    <name evidence="4" type="ORF">CQA01_14260</name>
</gene>
<dbReference type="Pfam" id="PF16344">
    <property type="entry name" value="FecR_C"/>
    <property type="match status" value="1"/>
</dbReference>
<evidence type="ECO:0000256" key="1">
    <source>
        <dbReference type="SAM" id="Phobius"/>
    </source>
</evidence>
<dbReference type="AlphaFoldDB" id="A0A512C9K0"/>
<dbReference type="InterPro" id="IPR012373">
    <property type="entry name" value="Ferrdict_sens_TM"/>
</dbReference>